<dbReference type="PANTHER" id="PTHR36174">
    <property type="entry name" value="LIPID II:GLYCINE GLYCYLTRANSFERASE"/>
    <property type="match status" value="1"/>
</dbReference>
<gene>
    <name evidence="2" type="ORF">HXX08_12545</name>
    <name evidence="3" type="ORF">OZ401_001855</name>
</gene>
<dbReference type="InterPro" id="IPR016181">
    <property type="entry name" value="Acyl_CoA_acyltransferase"/>
</dbReference>
<accession>A0A8T7M308</accession>
<feature type="domain" description="BioF2-like acetyltransferase" evidence="1">
    <location>
        <begin position="156"/>
        <end position="283"/>
    </location>
</feature>
<evidence type="ECO:0000313" key="5">
    <source>
        <dbReference type="Proteomes" id="UP001431572"/>
    </source>
</evidence>
<reference evidence="2 4" key="1">
    <citation type="submission" date="2020-06" db="EMBL/GenBank/DDBJ databases">
        <title>Anoxygenic phototrophic Chloroflexota member uses a Type I reaction center.</title>
        <authorList>
            <person name="Tsuji J.M."/>
            <person name="Shaw N.A."/>
            <person name="Nagashima S."/>
            <person name="Venkiteswaran J."/>
            <person name="Schiff S.L."/>
            <person name="Hanada S."/>
            <person name="Tank M."/>
            <person name="Neufeld J.D."/>
        </authorList>
    </citation>
    <scope>NUCLEOTIDE SEQUENCE [LARGE SCALE GENOMIC DNA]</scope>
    <source>
        <strain evidence="2">L227-S17</strain>
    </source>
</reference>
<name>A0A8T7M308_9CHLR</name>
<dbReference type="Pfam" id="PF13480">
    <property type="entry name" value="Acetyltransf_6"/>
    <property type="match status" value="1"/>
</dbReference>
<dbReference type="Gene3D" id="3.40.630.30">
    <property type="match status" value="1"/>
</dbReference>
<evidence type="ECO:0000259" key="1">
    <source>
        <dbReference type="Pfam" id="PF13480"/>
    </source>
</evidence>
<protein>
    <submittedName>
        <fullName evidence="2">GNAT family N-acetyltransferase</fullName>
    </submittedName>
</protein>
<dbReference type="RefSeq" id="WP_341467954.1">
    <property type="nucleotide sequence ID" value="NZ_CP128399.1"/>
</dbReference>
<dbReference type="EMBL" id="CP128399">
    <property type="protein sequence ID" value="WJW66072.1"/>
    <property type="molecule type" value="Genomic_DNA"/>
</dbReference>
<organism evidence="2 4">
    <name type="scientific">Candidatus Chlorohelix allophototropha</name>
    <dbReference type="NCBI Taxonomy" id="3003348"/>
    <lineage>
        <taxon>Bacteria</taxon>
        <taxon>Bacillati</taxon>
        <taxon>Chloroflexota</taxon>
        <taxon>Chloroflexia</taxon>
        <taxon>Candidatus Chloroheliales</taxon>
        <taxon>Candidatus Chloroheliaceae</taxon>
        <taxon>Candidatus Chlorohelix</taxon>
    </lineage>
</organism>
<dbReference type="InterPro" id="IPR050644">
    <property type="entry name" value="PG_Glycine_Bridge_Synth"/>
</dbReference>
<evidence type="ECO:0000313" key="4">
    <source>
        <dbReference type="Proteomes" id="UP000521676"/>
    </source>
</evidence>
<dbReference type="InterPro" id="IPR038740">
    <property type="entry name" value="BioF2-like_GNAT_dom"/>
</dbReference>
<dbReference type="AlphaFoldDB" id="A0A8T7M308"/>
<sequence>MSIKIVKVEEATPQQWDRVTNHCEYATFFHTREWSEIWRTYQSGKLRNATKYITFNDGTEVLYPMMVRDISFGLIKQYLSAPEWKYGGWLSLSHLSEAHHNALYAYATSMNILLRQNPFDQSFPTNSIPWNLTDYTQVIDLRPGFESIKDYWFREHRSAIRNADRARKAGVTFEEGTTLEDWREYYKVYEAAVDRWGDNIQGEKFDWRLYDSILKSGTKNVKVWIVKLDGKIIGGAVRFYHNKHVVSWNKSVLRDYAKSYASNLLDYELIKQSCDGGYWWYDLDTSGGIEGVIAYKASLGTISLSANMLFHDTSMKRLAKTSRTALLSMSHKLSKTFHKPEVLTPSIDAGYSGKVEEQDRLEVTR</sequence>
<dbReference type="Proteomes" id="UP000521676">
    <property type="component" value="Unassembled WGS sequence"/>
</dbReference>
<dbReference type="SUPFAM" id="SSF55729">
    <property type="entry name" value="Acyl-CoA N-acyltransferases (Nat)"/>
    <property type="match status" value="1"/>
</dbReference>
<reference evidence="3" key="2">
    <citation type="journal article" date="2024" name="Nature">
        <title>Anoxygenic phototroph of the Chloroflexota uses a type I reaction centre.</title>
        <authorList>
            <person name="Tsuji J.M."/>
            <person name="Shaw N.A."/>
            <person name="Nagashima S."/>
            <person name="Venkiteswaran J.J."/>
            <person name="Schiff S.L."/>
            <person name="Watanabe T."/>
            <person name="Fukui M."/>
            <person name="Hanada S."/>
            <person name="Tank M."/>
            <person name="Neufeld J.D."/>
        </authorList>
    </citation>
    <scope>NUCLEOTIDE SEQUENCE</scope>
    <source>
        <strain evidence="3">L227-S17</strain>
    </source>
</reference>
<keyword evidence="5" id="KW-1185">Reference proteome</keyword>
<dbReference type="Proteomes" id="UP001431572">
    <property type="component" value="Chromosome 1"/>
</dbReference>
<evidence type="ECO:0000313" key="2">
    <source>
        <dbReference type="EMBL" id="NWJ46701.1"/>
    </source>
</evidence>
<dbReference type="EMBL" id="JACATZ010000001">
    <property type="protein sequence ID" value="NWJ46701.1"/>
    <property type="molecule type" value="Genomic_DNA"/>
</dbReference>
<evidence type="ECO:0000313" key="3">
    <source>
        <dbReference type="EMBL" id="WJW66072.1"/>
    </source>
</evidence>
<proteinExistence type="predicted"/>
<dbReference type="PANTHER" id="PTHR36174:SF1">
    <property type="entry name" value="LIPID II:GLYCINE GLYCYLTRANSFERASE"/>
    <property type="match status" value="1"/>
</dbReference>